<dbReference type="Proteomes" id="UP000318296">
    <property type="component" value="Unassembled WGS sequence"/>
</dbReference>
<dbReference type="EMBL" id="VMGH01000008">
    <property type="protein sequence ID" value="TSC92201.1"/>
    <property type="molecule type" value="Genomic_DNA"/>
</dbReference>
<gene>
    <name evidence="2" type="ORF">CEN92_60</name>
</gene>
<feature type="domain" description="DDH" evidence="1">
    <location>
        <begin position="68"/>
        <end position="199"/>
    </location>
</feature>
<feature type="non-terminal residue" evidence="2">
    <location>
        <position position="257"/>
    </location>
</feature>
<dbReference type="InterPro" id="IPR051673">
    <property type="entry name" value="SSDNA_exonuclease_RecJ"/>
</dbReference>
<dbReference type="InterPro" id="IPR038763">
    <property type="entry name" value="DHH_sf"/>
</dbReference>
<name>A0A554LH51_9BACT</name>
<protein>
    <submittedName>
        <fullName evidence="2">Single-stranded-DNA-specific exonuclease</fullName>
    </submittedName>
</protein>
<dbReference type="Gene3D" id="3.90.1640.30">
    <property type="match status" value="1"/>
</dbReference>
<proteinExistence type="predicted"/>
<keyword evidence="2" id="KW-0378">Hydrolase</keyword>
<evidence type="ECO:0000313" key="2">
    <source>
        <dbReference type="EMBL" id="TSC92201.1"/>
    </source>
</evidence>
<keyword evidence="2" id="KW-0269">Exonuclease</keyword>
<evidence type="ECO:0000313" key="3">
    <source>
        <dbReference type="Proteomes" id="UP000318296"/>
    </source>
</evidence>
<sequence>MKKWVVVKRKSVDIIEQLLLNRGIDLKEQEKFFNPSFEDDLHDPFKMPHIRKAVSLVKEIRRKKIPTAIWGDYDTDGVTSTALLYEALEKLGVSPEVYIPTREEGYGLNIGGIDELHKKGIEVIFVLDAGITNLTEVDYANSLGIKMVILDHHLPETDLPKAYAVIDTKIPQSQYPFNYLSAGGVVYKFVQALHKIYPKIISESFVKWSLDLVGISTAADLVELKDENRTLMKYAFLVLPKLRRIGLKALFEAAGID</sequence>
<dbReference type="AlphaFoldDB" id="A0A554LH51"/>
<dbReference type="GO" id="GO:0004527">
    <property type="term" value="F:exonuclease activity"/>
    <property type="evidence" value="ECO:0007669"/>
    <property type="project" value="UniProtKB-KW"/>
</dbReference>
<reference evidence="2 3" key="1">
    <citation type="submission" date="2017-07" db="EMBL/GenBank/DDBJ databases">
        <title>Mechanisms for carbon and nitrogen cycling indicate functional differentiation within the Candidate Phyla Radiation.</title>
        <authorList>
            <person name="Danczak R.E."/>
            <person name="Johnston M.D."/>
            <person name="Kenah C."/>
            <person name="Slattery M."/>
            <person name="Wrighton K.C."/>
            <person name="Wilkins M.J."/>
        </authorList>
    </citation>
    <scope>NUCLEOTIDE SEQUENCE [LARGE SCALE GENOMIC DNA]</scope>
    <source>
        <strain evidence="2">Licking1014_96</strain>
    </source>
</reference>
<dbReference type="Pfam" id="PF01368">
    <property type="entry name" value="DHH"/>
    <property type="match status" value="1"/>
</dbReference>
<keyword evidence="2" id="KW-0540">Nuclease</keyword>
<dbReference type="InterPro" id="IPR001667">
    <property type="entry name" value="DDH_dom"/>
</dbReference>
<dbReference type="SUPFAM" id="SSF64182">
    <property type="entry name" value="DHH phosphoesterases"/>
    <property type="match status" value="1"/>
</dbReference>
<dbReference type="PANTHER" id="PTHR30255:SF2">
    <property type="entry name" value="SINGLE-STRANDED-DNA-SPECIFIC EXONUCLEASE RECJ"/>
    <property type="match status" value="1"/>
</dbReference>
<comment type="caution">
    <text evidence="2">The sequence shown here is derived from an EMBL/GenBank/DDBJ whole genome shotgun (WGS) entry which is preliminary data.</text>
</comment>
<organism evidence="2 3">
    <name type="scientific">Candidatus Berkelbacteria bacterium Licking1014_96</name>
    <dbReference type="NCBI Taxonomy" id="2017149"/>
    <lineage>
        <taxon>Bacteria</taxon>
        <taxon>Candidatus Berkelbacteria</taxon>
    </lineage>
</organism>
<dbReference type="PANTHER" id="PTHR30255">
    <property type="entry name" value="SINGLE-STRANDED-DNA-SPECIFIC EXONUCLEASE RECJ"/>
    <property type="match status" value="1"/>
</dbReference>
<evidence type="ECO:0000259" key="1">
    <source>
        <dbReference type="Pfam" id="PF01368"/>
    </source>
</evidence>
<accession>A0A554LH51</accession>